<evidence type="ECO:0000256" key="4">
    <source>
        <dbReference type="ARBA" id="ARBA00023136"/>
    </source>
</evidence>
<dbReference type="EMBL" id="JAAIVJ010000003">
    <property type="protein sequence ID" value="NEY90260.1"/>
    <property type="molecule type" value="Genomic_DNA"/>
</dbReference>
<organism evidence="6 7">
    <name type="scientific">Tabrizicola oligotrophica</name>
    <dbReference type="NCBI Taxonomy" id="2710650"/>
    <lineage>
        <taxon>Bacteria</taxon>
        <taxon>Pseudomonadati</taxon>
        <taxon>Pseudomonadota</taxon>
        <taxon>Alphaproteobacteria</taxon>
        <taxon>Rhodobacterales</taxon>
        <taxon>Paracoccaceae</taxon>
        <taxon>Tabrizicola</taxon>
    </lineage>
</organism>
<dbReference type="Proteomes" id="UP000477782">
    <property type="component" value="Unassembled WGS sequence"/>
</dbReference>
<keyword evidence="2" id="KW-1134">Transmembrane beta strand</keyword>
<protein>
    <submittedName>
        <fullName evidence="6">Outer membrane protein assembly factor</fullName>
    </submittedName>
</protein>
<evidence type="ECO:0000259" key="5">
    <source>
        <dbReference type="PROSITE" id="PS51779"/>
    </source>
</evidence>
<evidence type="ECO:0000256" key="1">
    <source>
        <dbReference type="ARBA" id="ARBA00004370"/>
    </source>
</evidence>
<dbReference type="PANTHER" id="PTHR12815">
    <property type="entry name" value="SORTING AND ASSEMBLY MACHINERY SAMM50 PROTEIN FAMILY MEMBER"/>
    <property type="match status" value="1"/>
</dbReference>
<dbReference type="InterPro" id="IPR034746">
    <property type="entry name" value="POTRA"/>
</dbReference>
<dbReference type="Gene3D" id="3.10.20.310">
    <property type="entry name" value="membrane protein fhac"/>
    <property type="match status" value="1"/>
</dbReference>
<sequence length="592" mass="62889">MGVFALAFVASSAQALDRVEFLVNSADGDLTSALRAASVVLASERDGQTAAQDILTDGRAEYAALLNALYARGHYSGVIHVYADGQEVAAIPPLDAPSRIGHIRITVDPGPRFALSRASVEPLPRRPDLPKGFRPGAPAESGVILGAATAAVDGWRAQGNAKARISAQDIVADHARATLSATIRVEPGPVLRFGRLTVEGQDRMRENRIRKIAGLPDGARFDPRDLDRAADRLRRTGVFKSVTLTEDEEITRPDLLGITVTVVEQKPRHYSFGAELASMDGLMLSANWLHRNLMGGGERLELGAELTNIGTSSGGTDYILGARINRPATFTPDTSLGLAFEISRLDEADFDADIASTGATLTHVFSDSLTGRVGLAYEHAAITDAIGQLTYRNLALPLGLTWDRRDSKTDARRGIYIDAEIKPFKGFGITDDGVRTKLDLRGYRALGAEQRLVLAARLQLGAIFGASLLGTPRDDLFYSGGAGTVRGQPYQSLGVEILRGGLNTSIGANHFVGASLEARLRATERLGLVGFVDVGRIDIGGFFNDTGDWHAGAGLGVRYATGVGPLRLDLAAPVGGNTGDGLQIYLGLGQAF</sequence>
<keyword evidence="4" id="KW-0472">Membrane</keyword>
<proteinExistence type="predicted"/>
<evidence type="ECO:0000256" key="2">
    <source>
        <dbReference type="ARBA" id="ARBA00022452"/>
    </source>
</evidence>
<dbReference type="InterPro" id="IPR000184">
    <property type="entry name" value="Bac_surfAg_D15"/>
</dbReference>
<keyword evidence="3" id="KW-0812">Transmembrane</keyword>
<dbReference type="PROSITE" id="PS51779">
    <property type="entry name" value="POTRA"/>
    <property type="match status" value="1"/>
</dbReference>
<dbReference type="InterPro" id="IPR010827">
    <property type="entry name" value="BamA/TamA_POTRA"/>
</dbReference>
<name>A0A6M0QRY4_9RHOB</name>
<evidence type="ECO:0000313" key="6">
    <source>
        <dbReference type="EMBL" id="NEY90260.1"/>
    </source>
</evidence>
<dbReference type="Pfam" id="PF01103">
    <property type="entry name" value="Omp85"/>
    <property type="match status" value="1"/>
</dbReference>
<dbReference type="PANTHER" id="PTHR12815:SF18">
    <property type="entry name" value="SORTING AND ASSEMBLY MACHINERY COMPONENT 50 HOMOLOG"/>
    <property type="match status" value="1"/>
</dbReference>
<evidence type="ECO:0000256" key="3">
    <source>
        <dbReference type="ARBA" id="ARBA00022692"/>
    </source>
</evidence>
<feature type="domain" description="POTRA" evidence="5">
    <location>
        <begin position="191"/>
        <end position="265"/>
    </location>
</feature>
<gene>
    <name evidence="6" type="ORF">G4Z14_08105</name>
</gene>
<dbReference type="GO" id="GO:0019867">
    <property type="term" value="C:outer membrane"/>
    <property type="evidence" value="ECO:0007669"/>
    <property type="project" value="InterPro"/>
</dbReference>
<evidence type="ECO:0000313" key="7">
    <source>
        <dbReference type="Proteomes" id="UP000477782"/>
    </source>
</evidence>
<dbReference type="Pfam" id="PF07244">
    <property type="entry name" value="POTRA"/>
    <property type="match status" value="1"/>
</dbReference>
<comment type="subcellular location">
    <subcellularLocation>
        <location evidence="1">Membrane</location>
    </subcellularLocation>
</comment>
<dbReference type="AlphaFoldDB" id="A0A6M0QRY4"/>
<dbReference type="RefSeq" id="WP_164624535.1">
    <property type="nucleotide sequence ID" value="NZ_JAAIVJ010000003.1"/>
</dbReference>
<comment type="caution">
    <text evidence="6">The sequence shown here is derived from an EMBL/GenBank/DDBJ whole genome shotgun (WGS) entry which is preliminary data.</text>
</comment>
<dbReference type="Gene3D" id="2.40.160.50">
    <property type="entry name" value="membrane protein fhac: a member of the omp85/tpsb transporter family"/>
    <property type="match status" value="1"/>
</dbReference>
<keyword evidence="7" id="KW-1185">Reference proteome</keyword>
<reference evidence="6 7" key="1">
    <citation type="submission" date="2020-02" db="EMBL/GenBank/DDBJ databases">
        <authorList>
            <person name="Chen W.-M."/>
        </authorList>
    </citation>
    <scope>NUCLEOTIDE SEQUENCE [LARGE SCALE GENOMIC DNA]</scope>
    <source>
        <strain evidence="6 7">KMS-5</strain>
    </source>
</reference>
<dbReference type="InterPro" id="IPR039910">
    <property type="entry name" value="D15-like"/>
</dbReference>
<accession>A0A6M0QRY4</accession>